<proteinExistence type="predicted"/>
<comment type="caution">
    <text evidence="1">The sequence shown here is derived from an EMBL/GenBank/DDBJ whole genome shotgun (WGS) entry which is preliminary data.</text>
</comment>
<keyword evidence="2" id="KW-1185">Reference proteome</keyword>
<organism evidence="1 2">
    <name type="scientific">Pseudoalteromonas gelatinilytica</name>
    <dbReference type="NCBI Taxonomy" id="1703256"/>
    <lineage>
        <taxon>Bacteria</taxon>
        <taxon>Pseudomonadati</taxon>
        <taxon>Pseudomonadota</taxon>
        <taxon>Gammaproteobacteria</taxon>
        <taxon>Alteromonadales</taxon>
        <taxon>Pseudoalteromonadaceae</taxon>
        <taxon>Pseudoalteromonas</taxon>
    </lineage>
</organism>
<reference evidence="2" key="1">
    <citation type="journal article" date="2019" name="Int. J. Syst. Evol. Microbiol.">
        <title>The Global Catalogue of Microorganisms (GCM) 10K type strain sequencing project: providing services to taxonomists for standard genome sequencing and annotation.</title>
        <authorList>
            <consortium name="The Broad Institute Genomics Platform"/>
            <consortium name="The Broad Institute Genome Sequencing Center for Infectious Disease"/>
            <person name="Wu L."/>
            <person name="Ma J."/>
        </authorList>
    </citation>
    <scope>NUCLEOTIDE SEQUENCE [LARGE SCALE GENOMIC DNA]</scope>
    <source>
        <strain evidence="2">CGMCC 1.15394</strain>
    </source>
</reference>
<dbReference type="Proteomes" id="UP000638462">
    <property type="component" value="Unassembled WGS sequence"/>
</dbReference>
<accession>A0ABQ1UEE6</accession>
<evidence type="ECO:0000313" key="2">
    <source>
        <dbReference type="Proteomes" id="UP000638462"/>
    </source>
</evidence>
<dbReference type="EMBL" id="BMIT01000038">
    <property type="protein sequence ID" value="GGF14852.1"/>
    <property type="molecule type" value="Genomic_DNA"/>
</dbReference>
<protein>
    <submittedName>
        <fullName evidence="1">Uncharacterized protein</fullName>
    </submittedName>
</protein>
<gene>
    <name evidence="1" type="ORF">GCM10008027_44570</name>
</gene>
<evidence type="ECO:0000313" key="1">
    <source>
        <dbReference type="EMBL" id="GGF14852.1"/>
    </source>
</evidence>
<name>A0ABQ1UEE6_9GAMM</name>
<dbReference type="RefSeq" id="WP_188731835.1">
    <property type="nucleotide sequence ID" value="NZ_BMIT01000038.1"/>
</dbReference>
<sequence>MEEKGLFLRWLEIEKKRDSQIAGINRLNEACGTSYSKTWPGVMKSREYNMERIPLEVRRYMMRQVLPTLIDVQKKDIEKLIVSLT</sequence>